<keyword evidence="12" id="KW-1185">Reference proteome</keyword>
<evidence type="ECO:0000256" key="1">
    <source>
        <dbReference type="ARBA" id="ARBA00004225"/>
    </source>
</evidence>
<feature type="repeat" description="Solcar" evidence="9">
    <location>
        <begin position="253"/>
        <end position="343"/>
    </location>
</feature>
<evidence type="ECO:0000256" key="2">
    <source>
        <dbReference type="ARBA" id="ARBA00006375"/>
    </source>
</evidence>
<evidence type="ECO:0000256" key="3">
    <source>
        <dbReference type="ARBA" id="ARBA00022448"/>
    </source>
</evidence>
<comment type="similarity">
    <text evidence="2 10">Belongs to the mitochondrial carrier (TC 2.A.29) family.</text>
</comment>
<organism evidence="11 12">
    <name type="scientific">Smittium angustum</name>
    <dbReference type="NCBI Taxonomy" id="133377"/>
    <lineage>
        <taxon>Eukaryota</taxon>
        <taxon>Fungi</taxon>
        <taxon>Fungi incertae sedis</taxon>
        <taxon>Zoopagomycota</taxon>
        <taxon>Kickxellomycotina</taxon>
        <taxon>Harpellomycetes</taxon>
        <taxon>Harpellales</taxon>
        <taxon>Legeriomycetaceae</taxon>
        <taxon>Smittium</taxon>
    </lineage>
</organism>
<proteinExistence type="inferred from homology"/>
<evidence type="ECO:0000256" key="5">
    <source>
        <dbReference type="ARBA" id="ARBA00022737"/>
    </source>
</evidence>
<evidence type="ECO:0000256" key="8">
    <source>
        <dbReference type="ARBA" id="ARBA00023136"/>
    </source>
</evidence>
<keyword evidence="3 10" id="KW-0813">Transport</keyword>
<dbReference type="GO" id="GO:0000064">
    <property type="term" value="F:L-ornithine transmembrane transporter activity"/>
    <property type="evidence" value="ECO:0007669"/>
    <property type="project" value="TreeGrafter"/>
</dbReference>
<dbReference type="Gene3D" id="1.50.40.10">
    <property type="entry name" value="Mitochondrial carrier domain"/>
    <property type="match status" value="2"/>
</dbReference>
<dbReference type="Proteomes" id="UP000245591">
    <property type="component" value="Unassembled WGS sequence"/>
</dbReference>
<evidence type="ECO:0000313" key="12">
    <source>
        <dbReference type="Proteomes" id="UP000245591"/>
    </source>
</evidence>
<dbReference type="InterPro" id="IPR018108">
    <property type="entry name" value="MCP_transmembrane"/>
</dbReference>
<reference evidence="11 12" key="1">
    <citation type="journal article" date="2018" name="MBio">
        <title>Comparative Genomics Reveals the Core Gene Toolbox for the Fungus-Insect Symbiosis.</title>
        <authorList>
            <person name="Wang Y."/>
            <person name="Stata M."/>
            <person name="Wang W."/>
            <person name="Stajich J.E."/>
            <person name="White M.M."/>
            <person name="Moncalvo J.M."/>
        </authorList>
    </citation>
    <scope>NUCLEOTIDE SEQUENCE [LARGE SCALE GENOMIC DNA]</scope>
    <source>
        <strain evidence="11 12">AUS-126-30</strain>
    </source>
</reference>
<comment type="caution">
    <text evidence="11">The sequence shown here is derived from an EMBL/GenBank/DDBJ whole genome shotgun (WGS) entry which is preliminary data.</text>
</comment>
<dbReference type="PROSITE" id="PS50920">
    <property type="entry name" value="SOLCAR"/>
    <property type="match status" value="3"/>
</dbReference>
<keyword evidence="5" id="KW-0677">Repeat</keyword>
<protein>
    <submittedName>
        <fullName evidence="11">Uncharacterized protein</fullName>
    </submittedName>
</protein>
<dbReference type="InterPro" id="IPR050567">
    <property type="entry name" value="Mitochondrial_Carrier"/>
</dbReference>
<accession>A0A2U1J5H4</accession>
<dbReference type="PANTHER" id="PTHR45624">
    <property type="entry name" value="MITOCHONDRIAL BASIC AMINO ACIDS TRANSPORTER-RELATED"/>
    <property type="match status" value="1"/>
</dbReference>
<evidence type="ECO:0000256" key="7">
    <source>
        <dbReference type="ARBA" id="ARBA00023128"/>
    </source>
</evidence>
<keyword evidence="8 9" id="KW-0472">Membrane</keyword>
<dbReference type="GO" id="GO:1990575">
    <property type="term" value="P:mitochondrial L-ornithine transmembrane transport"/>
    <property type="evidence" value="ECO:0007669"/>
    <property type="project" value="TreeGrafter"/>
</dbReference>
<dbReference type="EMBL" id="MBFU01000340">
    <property type="protein sequence ID" value="PWA00337.1"/>
    <property type="molecule type" value="Genomic_DNA"/>
</dbReference>
<feature type="repeat" description="Solcar" evidence="9">
    <location>
        <begin position="132"/>
        <end position="229"/>
    </location>
</feature>
<keyword evidence="7" id="KW-0496">Mitochondrion</keyword>
<name>A0A2U1J5H4_SMIAN</name>
<dbReference type="GO" id="GO:0031966">
    <property type="term" value="C:mitochondrial membrane"/>
    <property type="evidence" value="ECO:0007669"/>
    <property type="project" value="UniProtKB-SubCell"/>
</dbReference>
<keyword evidence="6" id="KW-1133">Transmembrane helix</keyword>
<evidence type="ECO:0000256" key="10">
    <source>
        <dbReference type="RuleBase" id="RU000488"/>
    </source>
</evidence>
<evidence type="ECO:0000256" key="4">
    <source>
        <dbReference type="ARBA" id="ARBA00022692"/>
    </source>
</evidence>
<dbReference type="InterPro" id="IPR023395">
    <property type="entry name" value="MCP_dom_sf"/>
</dbReference>
<evidence type="ECO:0000256" key="6">
    <source>
        <dbReference type="ARBA" id="ARBA00022989"/>
    </source>
</evidence>
<evidence type="ECO:0000256" key="9">
    <source>
        <dbReference type="PROSITE-ProRule" id="PRU00282"/>
    </source>
</evidence>
<dbReference type="AlphaFoldDB" id="A0A2U1J5H4"/>
<dbReference type="PANTHER" id="PTHR45624:SF31">
    <property type="entry name" value="MITOCHONDRIAL ORNITHINE TRANSPORTER 1"/>
    <property type="match status" value="1"/>
</dbReference>
<comment type="subcellular location">
    <subcellularLocation>
        <location evidence="1">Mitochondrion membrane</location>
        <topology evidence="1">Multi-pass membrane protein</topology>
    </subcellularLocation>
</comment>
<feature type="repeat" description="Solcar" evidence="9">
    <location>
        <begin position="34"/>
        <end position="119"/>
    </location>
</feature>
<dbReference type="SUPFAM" id="SSF103506">
    <property type="entry name" value="Mitochondrial carrier"/>
    <property type="match status" value="1"/>
</dbReference>
<dbReference type="Pfam" id="PF00153">
    <property type="entry name" value="Mito_carr"/>
    <property type="match status" value="3"/>
</dbReference>
<sequence>MDSPTESTSYMLAEDALSSFNISEGQHPDPPKKINPLWDLLFGSVAGMNGKFIEYPFDTVKVRMQTMDSKVFNGTVDCLKQTWVNEGFSGFYRGLLSPLLGAMVENALIFFSYKKIQSLVSYSTGADPKKPLSIFQLSMCGGVSGAICSVVLTPVELVKCKLQVENVQSYGKGAEAAAASKFNGPLSVVKSIMKTDGLAGLYKGFGPTLVRESIGTMLWFGTYEIACHMYLQRKSSELHKMHGVHHSLTKEDVGPLMLILAGGSAGVAYNFGIFPVDVIKSRVQTADIISGGATSKPSVLEISRSVYRSGGIPSFYRGLGVTLLRAFPANAAMFLTYEYLTRFATKI</sequence>
<evidence type="ECO:0000313" key="11">
    <source>
        <dbReference type="EMBL" id="PWA00337.1"/>
    </source>
</evidence>
<keyword evidence="4 9" id="KW-0812">Transmembrane</keyword>
<gene>
    <name evidence="11" type="ORF">BB558_003605</name>
</gene>